<dbReference type="STRING" id="1121302.SAMN02745163_00937"/>
<protein>
    <submittedName>
        <fullName evidence="1">Uncharacterized protein</fullName>
    </submittedName>
</protein>
<evidence type="ECO:0000313" key="2">
    <source>
        <dbReference type="Proteomes" id="UP000184310"/>
    </source>
</evidence>
<evidence type="ECO:0000313" key="1">
    <source>
        <dbReference type="EMBL" id="SHI88620.1"/>
    </source>
</evidence>
<dbReference type="OrthoDB" id="1925408at2"/>
<sequence length="84" mass="10045">MEEKQIMVFKNEDGNKVEFEVVAKIFLEEREKEYIILASLEDDANEDDAFVFRVDEIEGNLEYNLVEDTKEFEEVKKEYEKSLK</sequence>
<dbReference type="EMBL" id="FQZB01000005">
    <property type="protein sequence ID" value="SHI88620.1"/>
    <property type="molecule type" value="Genomic_DNA"/>
</dbReference>
<dbReference type="NCBIfam" id="NF010218">
    <property type="entry name" value="PRK13678.2-1"/>
    <property type="match status" value="1"/>
</dbReference>
<organism evidence="1 2">
    <name type="scientific">Clostridium cavendishii DSM 21758</name>
    <dbReference type="NCBI Taxonomy" id="1121302"/>
    <lineage>
        <taxon>Bacteria</taxon>
        <taxon>Bacillati</taxon>
        <taxon>Bacillota</taxon>
        <taxon>Clostridia</taxon>
        <taxon>Eubacteriales</taxon>
        <taxon>Clostridiaceae</taxon>
        <taxon>Clostridium</taxon>
    </lineage>
</organism>
<reference evidence="1 2" key="1">
    <citation type="submission" date="2016-11" db="EMBL/GenBank/DDBJ databases">
        <authorList>
            <person name="Jaros S."/>
            <person name="Januszkiewicz K."/>
            <person name="Wedrychowicz H."/>
        </authorList>
    </citation>
    <scope>NUCLEOTIDE SEQUENCE [LARGE SCALE GENOMIC DNA]</scope>
    <source>
        <strain evidence="1 2">DSM 21758</strain>
    </source>
</reference>
<dbReference type="Proteomes" id="UP000184310">
    <property type="component" value="Unassembled WGS sequence"/>
</dbReference>
<gene>
    <name evidence="1" type="ORF">SAMN02745163_00937</name>
</gene>
<dbReference type="Pfam" id="PF06949">
    <property type="entry name" value="DUF1292"/>
    <property type="match status" value="1"/>
</dbReference>
<dbReference type="InterPro" id="IPR009711">
    <property type="entry name" value="UPF0473"/>
</dbReference>
<dbReference type="AlphaFoldDB" id="A0A1M6ETE0"/>
<name>A0A1M6ETE0_9CLOT</name>
<dbReference type="RefSeq" id="WP_072985511.1">
    <property type="nucleotide sequence ID" value="NZ_FQZB01000005.1"/>
</dbReference>
<keyword evidence="2" id="KW-1185">Reference proteome</keyword>
<accession>A0A1M6ETE0</accession>
<proteinExistence type="predicted"/>